<evidence type="ECO:0000313" key="1">
    <source>
        <dbReference type="EMBL" id="ODG93889.1"/>
    </source>
</evidence>
<reference evidence="1 2" key="1">
    <citation type="submission" date="2016-07" db="EMBL/GenBank/DDBJ databases">
        <authorList>
            <person name="Townsley L."/>
            <person name="Shank E.A."/>
        </authorList>
    </citation>
    <scope>NUCLEOTIDE SEQUENCE [LARGE SCALE GENOMIC DNA]</scope>
    <source>
        <strain evidence="1 2">CH01</strain>
    </source>
</reference>
<evidence type="ECO:0000313" key="2">
    <source>
        <dbReference type="Proteomes" id="UP000094580"/>
    </source>
</evidence>
<proteinExistence type="predicted"/>
<keyword evidence="2" id="KW-1185">Reference proteome</keyword>
<dbReference type="Proteomes" id="UP000094580">
    <property type="component" value="Unassembled WGS sequence"/>
</dbReference>
<protein>
    <submittedName>
        <fullName evidence="1">Uncharacterized protein</fullName>
    </submittedName>
</protein>
<organism evidence="1 2">
    <name type="scientific">Gottfriedia luciferensis</name>
    <dbReference type="NCBI Taxonomy" id="178774"/>
    <lineage>
        <taxon>Bacteria</taxon>
        <taxon>Bacillati</taxon>
        <taxon>Bacillota</taxon>
        <taxon>Bacilli</taxon>
        <taxon>Bacillales</taxon>
        <taxon>Bacillaceae</taxon>
        <taxon>Gottfriedia</taxon>
    </lineage>
</organism>
<dbReference type="EMBL" id="MDKC01000001">
    <property type="protein sequence ID" value="ODG93889.1"/>
    <property type="molecule type" value="Genomic_DNA"/>
</dbReference>
<accession>A0ABX2ZWZ0</accession>
<gene>
    <name evidence="1" type="ORF">BED47_01590</name>
</gene>
<name>A0ABX2ZWZ0_9BACI</name>
<sequence length="132" mass="15500">MYIKEMFINATKTSSSSCQNVYDIIKTFSIYEEELKYNDFTTEQRKELYKLIIEQVANSQQKDDKDKTFLGMAYGVIVFLINLGEIPRVNLFSYSQIMDKREIKCKSSLLSMIRLQKKTPIKAEFACYFNPN</sequence>
<comment type="caution">
    <text evidence="1">The sequence shown here is derived from an EMBL/GenBank/DDBJ whole genome shotgun (WGS) entry which is preliminary data.</text>
</comment>
<dbReference type="RefSeq" id="WP_069032068.1">
    <property type="nucleotide sequence ID" value="NZ_MDKC01000001.1"/>
</dbReference>